<evidence type="ECO:0000259" key="1">
    <source>
        <dbReference type="PROSITE" id="PS50011"/>
    </source>
</evidence>
<dbReference type="Proteomes" id="UP000012073">
    <property type="component" value="Unassembled WGS sequence"/>
</dbReference>
<dbReference type="OrthoDB" id="10449928at2759"/>
<dbReference type="GO" id="GO:0005524">
    <property type="term" value="F:ATP binding"/>
    <property type="evidence" value="ECO:0007669"/>
    <property type="project" value="InterPro"/>
</dbReference>
<gene>
    <name evidence="2" type="ORF">CHC_T00004009001</name>
</gene>
<dbReference type="Gramene" id="CDF35877">
    <property type="protein sequence ID" value="CDF35877"/>
    <property type="gene ID" value="CHC_T00004009001"/>
</dbReference>
<dbReference type="EMBL" id="HG001750">
    <property type="protein sequence ID" value="CDF35877.1"/>
    <property type="molecule type" value="Genomic_DNA"/>
</dbReference>
<dbReference type="KEGG" id="ccp:CHC_T00004009001"/>
<dbReference type="RefSeq" id="XP_005715696.1">
    <property type="nucleotide sequence ID" value="XM_005715639.1"/>
</dbReference>
<evidence type="ECO:0000313" key="3">
    <source>
        <dbReference type="Proteomes" id="UP000012073"/>
    </source>
</evidence>
<dbReference type="InterPro" id="IPR000719">
    <property type="entry name" value="Prot_kinase_dom"/>
</dbReference>
<dbReference type="GeneID" id="17323409"/>
<protein>
    <recommendedName>
        <fullName evidence="1">Protein kinase domain-containing protein</fullName>
    </recommendedName>
</protein>
<dbReference type="GO" id="GO:0043408">
    <property type="term" value="P:regulation of MAPK cascade"/>
    <property type="evidence" value="ECO:0007669"/>
    <property type="project" value="TreeGrafter"/>
</dbReference>
<organism evidence="2 3">
    <name type="scientific">Chondrus crispus</name>
    <name type="common">Carrageen Irish moss</name>
    <name type="synonym">Polymorpha crispa</name>
    <dbReference type="NCBI Taxonomy" id="2769"/>
    <lineage>
        <taxon>Eukaryota</taxon>
        <taxon>Rhodophyta</taxon>
        <taxon>Florideophyceae</taxon>
        <taxon>Rhodymeniophycidae</taxon>
        <taxon>Gigartinales</taxon>
        <taxon>Gigartinaceae</taxon>
        <taxon>Chondrus</taxon>
    </lineage>
</organism>
<dbReference type="GO" id="GO:0000165">
    <property type="term" value="P:MAPK cascade"/>
    <property type="evidence" value="ECO:0007669"/>
    <property type="project" value="TreeGrafter"/>
</dbReference>
<proteinExistence type="predicted"/>
<dbReference type="GO" id="GO:0005737">
    <property type="term" value="C:cytoplasm"/>
    <property type="evidence" value="ECO:0007669"/>
    <property type="project" value="TreeGrafter"/>
</dbReference>
<evidence type="ECO:0000313" key="2">
    <source>
        <dbReference type="EMBL" id="CDF35877.1"/>
    </source>
</evidence>
<dbReference type="Gene3D" id="1.10.510.10">
    <property type="entry name" value="Transferase(Phosphotransferase) domain 1"/>
    <property type="match status" value="1"/>
</dbReference>
<dbReference type="InterPro" id="IPR011009">
    <property type="entry name" value="Kinase-like_dom_sf"/>
</dbReference>
<keyword evidence="3" id="KW-1185">Reference proteome</keyword>
<dbReference type="STRING" id="2769.R7QBJ5"/>
<dbReference type="SUPFAM" id="SSF56112">
    <property type="entry name" value="Protein kinase-like (PK-like)"/>
    <property type="match status" value="1"/>
</dbReference>
<reference evidence="3" key="1">
    <citation type="journal article" date="2013" name="Proc. Natl. Acad. Sci. U.S.A.">
        <title>Genome structure and metabolic features in the red seaweed Chondrus crispus shed light on evolution of the Archaeplastida.</title>
        <authorList>
            <person name="Collen J."/>
            <person name="Porcel B."/>
            <person name="Carre W."/>
            <person name="Ball S.G."/>
            <person name="Chaparro C."/>
            <person name="Tonon T."/>
            <person name="Barbeyron T."/>
            <person name="Michel G."/>
            <person name="Noel B."/>
            <person name="Valentin K."/>
            <person name="Elias M."/>
            <person name="Artiguenave F."/>
            <person name="Arun A."/>
            <person name="Aury J.M."/>
            <person name="Barbosa-Neto J.F."/>
            <person name="Bothwell J.H."/>
            <person name="Bouget F.Y."/>
            <person name="Brillet L."/>
            <person name="Cabello-Hurtado F."/>
            <person name="Capella-Gutierrez S."/>
            <person name="Charrier B."/>
            <person name="Cladiere L."/>
            <person name="Cock J.M."/>
            <person name="Coelho S.M."/>
            <person name="Colleoni C."/>
            <person name="Czjzek M."/>
            <person name="Da Silva C."/>
            <person name="Delage L."/>
            <person name="Denoeud F."/>
            <person name="Deschamps P."/>
            <person name="Dittami S.M."/>
            <person name="Gabaldon T."/>
            <person name="Gachon C.M."/>
            <person name="Groisillier A."/>
            <person name="Herve C."/>
            <person name="Jabbari K."/>
            <person name="Katinka M."/>
            <person name="Kloareg B."/>
            <person name="Kowalczyk N."/>
            <person name="Labadie K."/>
            <person name="Leblanc C."/>
            <person name="Lopez P.J."/>
            <person name="McLachlan D.H."/>
            <person name="Meslet-Cladiere L."/>
            <person name="Moustafa A."/>
            <person name="Nehr Z."/>
            <person name="Nyvall Collen P."/>
            <person name="Panaud O."/>
            <person name="Partensky F."/>
            <person name="Poulain J."/>
            <person name="Rensing S.A."/>
            <person name="Rousvoal S."/>
            <person name="Samson G."/>
            <person name="Symeonidi A."/>
            <person name="Weissenbach J."/>
            <person name="Zambounis A."/>
            <person name="Wincker P."/>
            <person name="Boyen C."/>
        </authorList>
    </citation>
    <scope>NUCLEOTIDE SEQUENCE [LARGE SCALE GENOMIC DNA]</scope>
    <source>
        <strain evidence="3">cv. Stackhouse</strain>
    </source>
</reference>
<dbReference type="GO" id="GO:0004674">
    <property type="term" value="F:protein serine/threonine kinase activity"/>
    <property type="evidence" value="ECO:0007669"/>
    <property type="project" value="TreeGrafter"/>
</dbReference>
<dbReference type="PROSITE" id="PS50011">
    <property type="entry name" value="PROTEIN_KINASE_DOM"/>
    <property type="match status" value="1"/>
</dbReference>
<dbReference type="SMART" id="SM00220">
    <property type="entry name" value="S_TKc"/>
    <property type="match status" value="1"/>
</dbReference>
<sequence>MESHRHEEGRVLPPSPQLAPNATQVFIPGGLIADDNEFGTLISASVAEEFIPRIGASTVSIRILPIGQNSTTALHRAVKAISETVKIPQVFRYIGVWQVSSSETWLVSELRKSVSLRSLFSYIRDADVESIIAHVATECLKELRVLHREHNQPHTNLRPENIHLCESGTISFSDVGIYHVLVDILPSGRSLPGVKLWPFPNDIPKLHFRADIWDLGVAFLELVDGGAAVARLLRSGRDIPSLSNPSRWSPQFNGFITAMFSRPSNRDKLLDELLNHRFIAESTSPACEAAMTAYFKGRDERIQGQFMNDTISSLFRQNSAVVRAPLINIDDISTDQFTFDHWQGSDSSRPTAELSILRMVQTAQERPLPSDIEENKVLSHTIRTLETFLDTADMI</sequence>
<name>R7QBJ5_CHOCR</name>
<dbReference type="InterPro" id="IPR050285">
    <property type="entry name" value="STE20_Ser/Thr_kinase"/>
</dbReference>
<dbReference type="InterPro" id="IPR001245">
    <property type="entry name" value="Ser-Thr/Tyr_kinase_cat_dom"/>
</dbReference>
<feature type="domain" description="Protein kinase" evidence="1">
    <location>
        <begin position="27"/>
        <end position="279"/>
    </location>
</feature>
<dbReference type="PANTHER" id="PTHR48015:SF16">
    <property type="entry name" value="SERINE_THREONINE-PROTEIN KINASE SULU"/>
    <property type="match status" value="1"/>
</dbReference>
<dbReference type="PANTHER" id="PTHR48015">
    <property type="entry name" value="SERINE/THREONINE-PROTEIN KINASE TAO"/>
    <property type="match status" value="1"/>
</dbReference>
<dbReference type="AlphaFoldDB" id="R7QBJ5"/>
<accession>R7QBJ5</accession>
<dbReference type="Pfam" id="PF07714">
    <property type="entry name" value="PK_Tyr_Ser-Thr"/>
    <property type="match status" value="1"/>
</dbReference>
<dbReference type="PhylomeDB" id="R7QBJ5"/>